<keyword evidence="2" id="KW-1185">Reference proteome</keyword>
<evidence type="ECO:0000313" key="2">
    <source>
        <dbReference type="Proteomes" id="UP001249291"/>
    </source>
</evidence>
<name>A0ABU1HPW3_9MICO</name>
<comment type="caution">
    <text evidence="1">The sequence shown here is derived from an EMBL/GenBank/DDBJ whole genome shotgun (WGS) entry which is preliminary data.</text>
</comment>
<dbReference type="RefSeq" id="WP_309689759.1">
    <property type="nucleotide sequence ID" value="NZ_JAVIZQ010000001.1"/>
</dbReference>
<evidence type="ECO:0008006" key="3">
    <source>
        <dbReference type="Google" id="ProtNLM"/>
    </source>
</evidence>
<proteinExistence type="predicted"/>
<reference evidence="1 2" key="1">
    <citation type="submission" date="2023-08" db="EMBL/GenBank/DDBJ databases">
        <title>Functional and genomic diversity of the sorghum phyllosphere microbiome.</title>
        <authorList>
            <person name="Shade A."/>
        </authorList>
    </citation>
    <scope>NUCLEOTIDE SEQUENCE [LARGE SCALE GENOMIC DNA]</scope>
    <source>
        <strain evidence="1 2">SORGH_AS_0445</strain>
    </source>
</reference>
<organism evidence="1 2">
    <name type="scientific">Microbacterium foliorum</name>
    <dbReference type="NCBI Taxonomy" id="104336"/>
    <lineage>
        <taxon>Bacteria</taxon>
        <taxon>Bacillati</taxon>
        <taxon>Actinomycetota</taxon>
        <taxon>Actinomycetes</taxon>
        <taxon>Micrococcales</taxon>
        <taxon>Microbacteriaceae</taxon>
        <taxon>Microbacterium</taxon>
    </lineage>
</organism>
<evidence type="ECO:0000313" key="1">
    <source>
        <dbReference type="EMBL" id="MDR6142068.1"/>
    </source>
</evidence>
<gene>
    <name evidence="1" type="ORF">QE375_001622</name>
</gene>
<accession>A0ABU1HPW3</accession>
<sequence length="153" mass="17073">MGDTTPKKVLVKLDERDATHGRACVMTGTQTDRIVPQHRQGGAGGRKNKHRLENLLWLDSIINGWIEDHADWAAHAQAWGIKVPLWVTDVAAVPVYFAAELTWYVLEADGRREIPPIVALDMMLEVYGDDYLLWKSVADGTARAHALYLRSAG</sequence>
<dbReference type="Proteomes" id="UP001249291">
    <property type="component" value="Unassembled WGS sequence"/>
</dbReference>
<protein>
    <recommendedName>
        <fullName evidence="3">HNH endonuclease</fullName>
    </recommendedName>
</protein>
<dbReference type="EMBL" id="JAVIZQ010000001">
    <property type="protein sequence ID" value="MDR6142068.1"/>
    <property type="molecule type" value="Genomic_DNA"/>
</dbReference>